<organism evidence="6 7">
    <name type="scientific">Lacihabitans lacunae</name>
    <dbReference type="NCBI Taxonomy" id="1028214"/>
    <lineage>
        <taxon>Bacteria</taxon>
        <taxon>Pseudomonadati</taxon>
        <taxon>Bacteroidota</taxon>
        <taxon>Cytophagia</taxon>
        <taxon>Cytophagales</taxon>
        <taxon>Leadbetterellaceae</taxon>
        <taxon>Lacihabitans</taxon>
    </lineage>
</organism>
<gene>
    <name evidence="6" type="ORF">ACFOOI_02195</name>
</gene>
<dbReference type="InterPro" id="IPR002123">
    <property type="entry name" value="Plipid/glycerol_acylTrfase"/>
</dbReference>
<dbReference type="PANTHER" id="PTHR10434">
    <property type="entry name" value="1-ACYL-SN-GLYCEROL-3-PHOSPHATE ACYLTRANSFERASE"/>
    <property type="match status" value="1"/>
</dbReference>
<comment type="pathway">
    <text evidence="1">Lipid metabolism.</text>
</comment>
<comment type="caution">
    <text evidence="6">The sequence shown here is derived from an EMBL/GenBank/DDBJ whole genome shotgun (WGS) entry which is preliminary data.</text>
</comment>
<protein>
    <submittedName>
        <fullName evidence="6">Lysophospholipid acyltransferase family protein</fullName>
    </submittedName>
</protein>
<dbReference type="CDD" id="cd07989">
    <property type="entry name" value="LPLAT_AGPAT-like"/>
    <property type="match status" value="1"/>
</dbReference>
<feature type="domain" description="Phospholipid/glycerol acyltransferase" evidence="5">
    <location>
        <begin position="74"/>
        <end position="189"/>
    </location>
</feature>
<name>A0ABV7YQ30_9BACT</name>
<evidence type="ECO:0000256" key="3">
    <source>
        <dbReference type="ARBA" id="ARBA00023315"/>
    </source>
</evidence>
<dbReference type="Proteomes" id="UP001595616">
    <property type="component" value="Unassembled WGS sequence"/>
</dbReference>
<dbReference type="GO" id="GO:0016746">
    <property type="term" value="F:acyltransferase activity"/>
    <property type="evidence" value="ECO:0007669"/>
    <property type="project" value="UniProtKB-KW"/>
</dbReference>
<keyword evidence="3 6" id="KW-0012">Acyltransferase</keyword>
<proteinExistence type="predicted"/>
<dbReference type="SMART" id="SM00563">
    <property type="entry name" value="PlsC"/>
    <property type="match status" value="1"/>
</dbReference>
<keyword evidence="4" id="KW-0812">Transmembrane</keyword>
<keyword evidence="4" id="KW-0472">Membrane</keyword>
<evidence type="ECO:0000313" key="7">
    <source>
        <dbReference type="Proteomes" id="UP001595616"/>
    </source>
</evidence>
<reference evidence="7" key="1">
    <citation type="journal article" date="2019" name="Int. J. Syst. Evol. Microbiol.">
        <title>The Global Catalogue of Microorganisms (GCM) 10K type strain sequencing project: providing services to taxonomists for standard genome sequencing and annotation.</title>
        <authorList>
            <consortium name="The Broad Institute Genomics Platform"/>
            <consortium name="The Broad Institute Genome Sequencing Center for Infectious Disease"/>
            <person name="Wu L."/>
            <person name="Ma J."/>
        </authorList>
    </citation>
    <scope>NUCLEOTIDE SEQUENCE [LARGE SCALE GENOMIC DNA]</scope>
    <source>
        <strain evidence="7">CECT 7956</strain>
    </source>
</reference>
<feature type="transmembrane region" description="Helical" evidence="4">
    <location>
        <begin position="6"/>
        <end position="31"/>
    </location>
</feature>
<evidence type="ECO:0000313" key="6">
    <source>
        <dbReference type="EMBL" id="MFC3809454.1"/>
    </source>
</evidence>
<dbReference type="EMBL" id="JBHRYQ010000001">
    <property type="protein sequence ID" value="MFC3809454.1"/>
    <property type="molecule type" value="Genomic_DNA"/>
</dbReference>
<evidence type="ECO:0000259" key="5">
    <source>
        <dbReference type="SMART" id="SM00563"/>
    </source>
</evidence>
<keyword evidence="2" id="KW-0808">Transferase</keyword>
<keyword evidence="7" id="KW-1185">Reference proteome</keyword>
<evidence type="ECO:0000256" key="4">
    <source>
        <dbReference type="SAM" id="Phobius"/>
    </source>
</evidence>
<dbReference type="Pfam" id="PF01553">
    <property type="entry name" value="Acyltransferase"/>
    <property type="match status" value="1"/>
</dbReference>
<dbReference type="RefSeq" id="WP_379834535.1">
    <property type="nucleotide sequence ID" value="NZ_JBHRYQ010000001.1"/>
</dbReference>
<accession>A0ABV7YQ30</accession>
<dbReference type="SUPFAM" id="SSF69593">
    <property type="entry name" value="Glycerol-3-phosphate (1)-acyltransferase"/>
    <property type="match status" value="1"/>
</dbReference>
<dbReference type="PANTHER" id="PTHR10434:SF11">
    <property type="entry name" value="1-ACYL-SN-GLYCEROL-3-PHOSPHATE ACYLTRANSFERASE"/>
    <property type="match status" value="1"/>
</dbReference>
<sequence>MKNLNHAIFTAWCVCIAVIVFLCLYPVMLSVTFRTNPQKRLLQLHRTWVKIFLKASGIKMRIDWYFEPQPNKGYVYCGNHFSSFDNFSMYNIIPNQFKTIGLEEIGKLPLYGRIFTKMHILINRNSNTSKQKGLLEAMKCLDNGQSIVIAPEGGIRSLSPPLMAPFEDGAFILAIKKQVPIVPFLLETNHRILPEFPQKYIYRHTCEVTVLPALSTRGMSIADVSKLKERVFEMMQEVLGKEAEQHANLNTRSRWNLIRQFR</sequence>
<evidence type="ECO:0000256" key="1">
    <source>
        <dbReference type="ARBA" id="ARBA00005189"/>
    </source>
</evidence>
<evidence type="ECO:0000256" key="2">
    <source>
        <dbReference type="ARBA" id="ARBA00022679"/>
    </source>
</evidence>
<keyword evidence="4" id="KW-1133">Transmembrane helix</keyword>